<accession>A0ABR1M6C5</accession>
<name>A0ABR1M6C5_9PEZI</name>
<evidence type="ECO:0000313" key="1">
    <source>
        <dbReference type="EMBL" id="KAK7541753.1"/>
    </source>
</evidence>
<comment type="caution">
    <text evidence="1">The sequence shown here is derived from an EMBL/GenBank/DDBJ whole genome shotgun (WGS) entry which is preliminary data.</text>
</comment>
<protein>
    <submittedName>
        <fullName evidence="1">Uncharacterized protein</fullName>
    </submittedName>
</protein>
<proteinExistence type="predicted"/>
<reference evidence="1 2" key="1">
    <citation type="submission" date="2024-04" db="EMBL/GenBank/DDBJ databases">
        <title>Phyllosticta paracitricarpa is synonymous to the EU quarantine fungus P. citricarpa based on phylogenomic analyses.</title>
        <authorList>
            <consortium name="Lawrence Berkeley National Laboratory"/>
            <person name="Van Ingen-Buijs V.A."/>
            <person name="Van Westerhoven A.C."/>
            <person name="Haridas S."/>
            <person name="Skiadas P."/>
            <person name="Martin F."/>
            <person name="Groenewald J.Z."/>
            <person name="Crous P.W."/>
            <person name="Seidl M.F."/>
        </authorList>
    </citation>
    <scope>NUCLEOTIDE SEQUENCE [LARGE SCALE GENOMIC DNA]</scope>
    <source>
        <strain evidence="1 2">CBS 122670</strain>
    </source>
</reference>
<dbReference type="EMBL" id="JBBPDW010000023">
    <property type="protein sequence ID" value="KAK7541753.1"/>
    <property type="molecule type" value="Genomic_DNA"/>
</dbReference>
<evidence type="ECO:0000313" key="2">
    <source>
        <dbReference type="Proteomes" id="UP001365128"/>
    </source>
</evidence>
<dbReference type="Proteomes" id="UP001365128">
    <property type="component" value="Unassembled WGS sequence"/>
</dbReference>
<organism evidence="1 2">
    <name type="scientific">Phyllosticta citricarpa</name>
    <dbReference type="NCBI Taxonomy" id="55181"/>
    <lineage>
        <taxon>Eukaryota</taxon>
        <taxon>Fungi</taxon>
        <taxon>Dikarya</taxon>
        <taxon>Ascomycota</taxon>
        <taxon>Pezizomycotina</taxon>
        <taxon>Dothideomycetes</taxon>
        <taxon>Dothideomycetes incertae sedis</taxon>
        <taxon>Botryosphaeriales</taxon>
        <taxon>Phyllostictaceae</taxon>
        <taxon>Phyllosticta</taxon>
    </lineage>
</organism>
<sequence>MPAWLHVGLALRSLFNSRNSVLSPHGHRHLKPSTESKDANSSLVSRQTATLDVKSALPSAGHHFWNSLCAKRGRFNSTLQFKKSPDLSKLVPWRWVCGREAVEVGLGQPTSVKTKQSFFEQCALSVQVTMQPRPPTQPSINPPATAKASAPDSSALLITHVRHFASLFSLVLPCPILSRPIPRHPALTGLSSEEPTDSSINQSAGMSRSLTKCIFSVA</sequence>
<keyword evidence="2" id="KW-1185">Reference proteome</keyword>
<gene>
    <name evidence="1" type="ORF">IWX46DRAFT_582247</name>
</gene>